<protein>
    <submittedName>
        <fullName evidence="2">Secreted protein</fullName>
    </submittedName>
</protein>
<reference evidence="1" key="1">
    <citation type="submission" date="2014-07" db="EMBL/GenBank/DDBJ databases">
        <authorList>
            <person name="Martin A.A"/>
            <person name="De Silva N."/>
        </authorList>
    </citation>
    <scope>NUCLEOTIDE SEQUENCE</scope>
</reference>
<dbReference type="PROSITE" id="PS51257">
    <property type="entry name" value="PROKAR_LIPOPROTEIN"/>
    <property type="match status" value="1"/>
</dbReference>
<dbReference type="WBParaSite" id="SVE_0193800.1">
    <property type="protein sequence ID" value="SVE_0193800.1"/>
    <property type="gene ID" value="SVE_0193800"/>
</dbReference>
<sequence>MQNTRRESWWALVNQLPGGLGWGGSACRVNICLPVVVDRVSVPSVASIDHQWGSPLVIGRSQFTGL</sequence>
<keyword evidence="1" id="KW-1185">Reference proteome</keyword>
<organism evidence="1 2">
    <name type="scientific">Strongyloides venezuelensis</name>
    <name type="common">Threadworm</name>
    <dbReference type="NCBI Taxonomy" id="75913"/>
    <lineage>
        <taxon>Eukaryota</taxon>
        <taxon>Metazoa</taxon>
        <taxon>Ecdysozoa</taxon>
        <taxon>Nematoda</taxon>
        <taxon>Chromadorea</taxon>
        <taxon>Rhabditida</taxon>
        <taxon>Tylenchina</taxon>
        <taxon>Panagrolaimomorpha</taxon>
        <taxon>Strongyloidoidea</taxon>
        <taxon>Strongyloididae</taxon>
        <taxon>Strongyloides</taxon>
    </lineage>
</organism>
<name>A0A0K0EZH9_STRVS</name>
<accession>A0A0K0EZH9</accession>
<dbReference type="AlphaFoldDB" id="A0A0K0EZH9"/>
<evidence type="ECO:0000313" key="1">
    <source>
        <dbReference type="Proteomes" id="UP000035680"/>
    </source>
</evidence>
<proteinExistence type="predicted"/>
<evidence type="ECO:0000313" key="2">
    <source>
        <dbReference type="WBParaSite" id="SVE_0193800.1"/>
    </source>
</evidence>
<reference evidence="2" key="2">
    <citation type="submission" date="2015-08" db="UniProtKB">
        <authorList>
            <consortium name="WormBaseParasite"/>
        </authorList>
    </citation>
    <scope>IDENTIFICATION</scope>
</reference>
<dbReference type="Proteomes" id="UP000035680">
    <property type="component" value="Unassembled WGS sequence"/>
</dbReference>